<dbReference type="AlphaFoldDB" id="A0A9J6ZCW1"/>
<name>A0A9J6ZCW1_9BACL</name>
<dbReference type="InterPro" id="IPR013571">
    <property type="entry name" value="Tscrpt_reg_QacR_C"/>
</dbReference>
<dbReference type="GO" id="GO:0003700">
    <property type="term" value="F:DNA-binding transcription factor activity"/>
    <property type="evidence" value="ECO:0007669"/>
    <property type="project" value="InterPro"/>
</dbReference>
<dbReference type="KEGG" id="plig:NAG76_17770"/>
<dbReference type="Gene3D" id="1.10.10.60">
    <property type="entry name" value="Homeodomain-like"/>
    <property type="match status" value="1"/>
</dbReference>
<feature type="domain" description="HTH tetR-type" evidence="3">
    <location>
        <begin position="9"/>
        <end position="69"/>
    </location>
</feature>
<dbReference type="SUPFAM" id="SSF46689">
    <property type="entry name" value="Homeodomain-like"/>
    <property type="match status" value="1"/>
</dbReference>
<dbReference type="InterPro" id="IPR050624">
    <property type="entry name" value="HTH-type_Tx_Regulator"/>
</dbReference>
<evidence type="ECO:0000259" key="3">
    <source>
        <dbReference type="PROSITE" id="PS50977"/>
    </source>
</evidence>
<dbReference type="InterPro" id="IPR036271">
    <property type="entry name" value="Tet_transcr_reg_TetR-rel_C_sf"/>
</dbReference>
<dbReference type="InterPro" id="IPR009057">
    <property type="entry name" value="Homeodomain-like_sf"/>
</dbReference>
<dbReference type="PANTHER" id="PTHR43479:SF11">
    <property type="entry name" value="ACREF_ENVCD OPERON REPRESSOR-RELATED"/>
    <property type="match status" value="1"/>
</dbReference>
<evidence type="ECO:0000256" key="1">
    <source>
        <dbReference type="ARBA" id="ARBA00023125"/>
    </source>
</evidence>
<dbReference type="PROSITE" id="PS50977">
    <property type="entry name" value="HTH_TETR_2"/>
    <property type="match status" value="1"/>
</dbReference>
<gene>
    <name evidence="4" type="ORF">NAG76_17770</name>
</gene>
<dbReference type="PRINTS" id="PR00455">
    <property type="entry name" value="HTHTETR"/>
</dbReference>
<evidence type="ECO:0000313" key="4">
    <source>
        <dbReference type="EMBL" id="URN93657.1"/>
    </source>
</evidence>
<sequence length="197" mass="23027">MNKKQQQSNQTKKRILDASKELFTKKGYAATSIEEISDITGFSKGNIYYHFKSKEGLFLDMLDEWEVDWADKWEIKKQKYTTSIEKLYGLAEHLVEDDFNHPLTNVADEFYTTEKSNSEVHERLQKSFNERIQFCQQLLLDGMNSDEFKQHDSLIMAKILDGMVIGLSSTCRDLELKETLRLYKQAIDVFLYGIAQK</sequence>
<dbReference type="SUPFAM" id="SSF48498">
    <property type="entry name" value="Tetracyclin repressor-like, C-terminal domain"/>
    <property type="match status" value="1"/>
</dbReference>
<dbReference type="Pfam" id="PF08360">
    <property type="entry name" value="TetR_C_5"/>
    <property type="match status" value="1"/>
</dbReference>
<dbReference type="PANTHER" id="PTHR43479">
    <property type="entry name" value="ACREF/ENVCD OPERON REPRESSOR-RELATED"/>
    <property type="match status" value="1"/>
</dbReference>
<evidence type="ECO:0000313" key="5">
    <source>
        <dbReference type="Proteomes" id="UP001056756"/>
    </source>
</evidence>
<reference evidence="4" key="1">
    <citation type="submission" date="2022-05" db="EMBL/GenBank/DDBJ databases">
        <title>Novel bacterial taxa in a minimal lignocellulolytic consortium and its capacity to transform plastics disclosed by genome-resolved metagenomics.</title>
        <authorList>
            <person name="Rodriguez C.A.D."/>
            <person name="Diaz-Garcia L."/>
            <person name="Herrera K."/>
            <person name="Tarazona N.A."/>
            <person name="Sproer C."/>
            <person name="Overmann J."/>
            <person name="Jimenez D.J."/>
        </authorList>
    </citation>
    <scope>NUCLEOTIDE SEQUENCE</scope>
    <source>
        <strain evidence="4">MAG5</strain>
    </source>
</reference>
<protein>
    <submittedName>
        <fullName evidence="4">TetR/AcrR family transcriptional regulator</fullName>
    </submittedName>
</protein>
<dbReference type="Pfam" id="PF00440">
    <property type="entry name" value="TetR_N"/>
    <property type="match status" value="1"/>
</dbReference>
<keyword evidence="1 2" id="KW-0238">DNA-binding</keyword>
<organism evidence="4 5">
    <name type="scientific">Candidatus Pristimantibacillus lignocellulolyticus</name>
    <dbReference type="NCBI Taxonomy" id="2994561"/>
    <lineage>
        <taxon>Bacteria</taxon>
        <taxon>Bacillati</taxon>
        <taxon>Bacillota</taxon>
        <taxon>Bacilli</taxon>
        <taxon>Bacillales</taxon>
        <taxon>Paenibacillaceae</taxon>
        <taxon>Candidatus Pristimantibacillus</taxon>
    </lineage>
</organism>
<feature type="DNA-binding region" description="H-T-H motif" evidence="2">
    <location>
        <begin position="32"/>
        <end position="51"/>
    </location>
</feature>
<dbReference type="Gene3D" id="1.10.357.10">
    <property type="entry name" value="Tetracycline Repressor, domain 2"/>
    <property type="match status" value="1"/>
</dbReference>
<dbReference type="GO" id="GO:0045892">
    <property type="term" value="P:negative regulation of DNA-templated transcription"/>
    <property type="evidence" value="ECO:0007669"/>
    <property type="project" value="InterPro"/>
</dbReference>
<dbReference type="EMBL" id="CP097899">
    <property type="protein sequence ID" value="URN93657.1"/>
    <property type="molecule type" value="Genomic_DNA"/>
</dbReference>
<accession>A0A9J6ZCW1</accession>
<evidence type="ECO:0000256" key="2">
    <source>
        <dbReference type="PROSITE-ProRule" id="PRU00335"/>
    </source>
</evidence>
<dbReference type="Proteomes" id="UP001056756">
    <property type="component" value="Chromosome"/>
</dbReference>
<dbReference type="InterPro" id="IPR001647">
    <property type="entry name" value="HTH_TetR"/>
</dbReference>
<proteinExistence type="predicted"/>
<dbReference type="GO" id="GO:0003677">
    <property type="term" value="F:DNA binding"/>
    <property type="evidence" value="ECO:0007669"/>
    <property type="project" value="UniProtKB-UniRule"/>
</dbReference>